<dbReference type="Proteomes" id="UP000762676">
    <property type="component" value="Unassembled WGS sequence"/>
</dbReference>
<comment type="caution">
    <text evidence="1">The sequence shown here is derived from an EMBL/GenBank/DDBJ whole genome shotgun (WGS) entry which is preliminary data.</text>
</comment>
<dbReference type="SUPFAM" id="SSF56112">
    <property type="entry name" value="Protein kinase-like (PK-like)"/>
    <property type="match status" value="1"/>
</dbReference>
<evidence type="ECO:0000313" key="2">
    <source>
        <dbReference type="Proteomes" id="UP000762676"/>
    </source>
</evidence>
<gene>
    <name evidence="1" type="ORF">ElyMa_006817600</name>
</gene>
<organism evidence="1 2">
    <name type="scientific">Elysia marginata</name>
    <dbReference type="NCBI Taxonomy" id="1093978"/>
    <lineage>
        <taxon>Eukaryota</taxon>
        <taxon>Metazoa</taxon>
        <taxon>Spiralia</taxon>
        <taxon>Lophotrochozoa</taxon>
        <taxon>Mollusca</taxon>
        <taxon>Gastropoda</taxon>
        <taxon>Heterobranchia</taxon>
        <taxon>Euthyneura</taxon>
        <taxon>Panpulmonata</taxon>
        <taxon>Sacoglossa</taxon>
        <taxon>Placobranchoidea</taxon>
        <taxon>Plakobranchidae</taxon>
        <taxon>Elysia</taxon>
    </lineage>
</organism>
<protein>
    <recommendedName>
        <fullName evidence="3">Protein kinase domain-containing protein</fullName>
    </recommendedName>
</protein>
<dbReference type="AlphaFoldDB" id="A0AAV4J4N3"/>
<sequence>MSLTFLVLIPFNCHRHPPCHPAHPPSPCLLDMSQRSTSAYDLIYRPLQVNPDLRLNCSEALQHPYIALEARACSQEPEVSAQNLGASKHPLTASVAMPTIDVDQLALETST</sequence>
<name>A0AAV4J4N3_9GAST</name>
<keyword evidence="2" id="KW-1185">Reference proteome</keyword>
<proteinExistence type="predicted"/>
<evidence type="ECO:0008006" key="3">
    <source>
        <dbReference type="Google" id="ProtNLM"/>
    </source>
</evidence>
<reference evidence="1 2" key="1">
    <citation type="journal article" date="2021" name="Elife">
        <title>Chloroplast acquisition without the gene transfer in kleptoplastic sea slugs, Plakobranchus ocellatus.</title>
        <authorList>
            <person name="Maeda T."/>
            <person name="Takahashi S."/>
            <person name="Yoshida T."/>
            <person name="Shimamura S."/>
            <person name="Takaki Y."/>
            <person name="Nagai Y."/>
            <person name="Toyoda A."/>
            <person name="Suzuki Y."/>
            <person name="Arimoto A."/>
            <person name="Ishii H."/>
            <person name="Satoh N."/>
            <person name="Nishiyama T."/>
            <person name="Hasebe M."/>
            <person name="Maruyama T."/>
            <person name="Minagawa J."/>
            <person name="Obokata J."/>
            <person name="Shigenobu S."/>
        </authorList>
    </citation>
    <scope>NUCLEOTIDE SEQUENCE [LARGE SCALE GENOMIC DNA]</scope>
</reference>
<evidence type="ECO:0000313" key="1">
    <source>
        <dbReference type="EMBL" id="GFS17245.1"/>
    </source>
</evidence>
<dbReference type="InterPro" id="IPR011009">
    <property type="entry name" value="Kinase-like_dom_sf"/>
</dbReference>
<dbReference type="Gene3D" id="1.10.510.10">
    <property type="entry name" value="Transferase(Phosphotransferase) domain 1"/>
    <property type="match status" value="1"/>
</dbReference>
<dbReference type="EMBL" id="BMAT01013644">
    <property type="protein sequence ID" value="GFS17245.1"/>
    <property type="molecule type" value="Genomic_DNA"/>
</dbReference>
<accession>A0AAV4J4N3</accession>